<organism evidence="1 2">
    <name type="scientific">Solanum pennellii</name>
    <name type="common">Tomato</name>
    <name type="synonym">Lycopersicon pennellii</name>
    <dbReference type="NCBI Taxonomy" id="28526"/>
    <lineage>
        <taxon>Eukaryota</taxon>
        <taxon>Viridiplantae</taxon>
        <taxon>Streptophyta</taxon>
        <taxon>Embryophyta</taxon>
        <taxon>Tracheophyta</taxon>
        <taxon>Spermatophyta</taxon>
        <taxon>Magnoliopsida</taxon>
        <taxon>eudicotyledons</taxon>
        <taxon>Gunneridae</taxon>
        <taxon>Pentapetalae</taxon>
        <taxon>asterids</taxon>
        <taxon>lamiids</taxon>
        <taxon>Solanales</taxon>
        <taxon>Solanaceae</taxon>
        <taxon>Solanoideae</taxon>
        <taxon>Solaneae</taxon>
        <taxon>Solanum</taxon>
        <taxon>Solanum subgen. Lycopersicon</taxon>
    </lineage>
</organism>
<dbReference type="Pfam" id="PF04640">
    <property type="entry name" value="PLATZ"/>
    <property type="match status" value="1"/>
</dbReference>
<evidence type="ECO:0000313" key="2">
    <source>
        <dbReference type="RefSeq" id="XP_015065627.1"/>
    </source>
</evidence>
<proteinExistence type="predicted"/>
<keyword evidence="1" id="KW-1185">Reference proteome</keyword>
<dbReference type="Proteomes" id="UP000694930">
    <property type="component" value="Chromosome 2"/>
</dbReference>
<reference evidence="1" key="1">
    <citation type="journal article" date="2014" name="Nat. Genet.">
        <title>The genome of the stress-tolerant wild tomato species Solanum pennellii.</title>
        <authorList>
            <person name="Bolger A."/>
            <person name="Scossa F."/>
            <person name="Bolger M.E."/>
            <person name="Lanz C."/>
            <person name="Maumus F."/>
            <person name="Tohge T."/>
            <person name="Quesneville H."/>
            <person name="Alseekh S."/>
            <person name="Sorensen I."/>
            <person name="Lichtenstein G."/>
            <person name="Fich E.A."/>
            <person name="Conte M."/>
            <person name="Keller H."/>
            <person name="Schneeberger K."/>
            <person name="Schwacke R."/>
            <person name="Ofner I."/>
            <person name="Vrebalov J."/>
            <person name="Xu Y."/>
            <person name="Osorio S."/>
            <person name="Aflitos S.A."/>
            <person name="Schijlen E."/>
            <person name="Jimenez-Gomez J.M."/>
            <person name="Ryngajllo M."/>
            <person name="Kimura S."/>
            <person name="Kumar R."/>
            <person name="Koenig D."/>
            <person name="Headland L.R."/>
            <person name="Maloof J.N."/>
            <person name="Sinha N."/>
            <person name="van Ham R.C."/>
            <person name="Lankhorst R.K."/>
            <person name="Mao L."/>
            <person name="Vogel A."/>
            <person name="Arsova B."/>
            <person name="Panstruga R."/>
            <person name="Fei Z."/>
            <person name="Rose J.K."/>
            <person name="Zamir D."/>
            <person name="Carrari F."/>
            <person name="Giovannoni J.J."/>
            <person name="Weigel D."/>
            <person name="Usadel B."/>
            <person name="Fernie A.R."/>
        </authorList>
    </citation>
    <scope>NUCLEOTIDE SEQUENCE [LARGE SCALE GENOMIC DNA]</scope>
    <source>
        <strain evidence="1">cv. LA0716</strain>
    </source>
</reference>
<gene>
    <name evidence="2" type="primary">LOC107010877</name>
</gene>
<reference evidence="2" key="2">
    <citation type="submission" date="2025-08" db="UniProtKB">
        <authorList>
            <consortium name="RefSeq"/>
        </authorList>
    </citation>
    <scope>IDENTIFICATION</scope>
</reference>
<dbReference type="InterPro" id="IPR006734">
    <property type="entry name" value="PLATZ"/>
</dbReference>
<dbReference type="RefSeq" id="XP_015065627.1">
    <property type="nucleotide sequence ID" value="XM_015210141.1"/>
</dbReference>
<name>A0ABM1G3V9_SOLPN</name>
<evidence type="ECO:0000313" key="1">
    <source>
        <dbReference type="Proteomes" id="UP000694930"/>
    </source>
</evidence>
<dbReference type="GeneID" id="107010877"/>
<dbReference type="PANTHER" id="PTHR31065">
    <property type="entry name" value="PLATZ TRANSCRIPTION FACTOR FAMILY PROTEIN"/>
    <property type="match status" value="1"/>
</dbReference>
<dbReference type="PANTHER" id="PTHR31065:SF93">
    <property type="entry name" value="B BOX-TYPE DOMAIN-CONTAINING PROTEIN"/>
    <property type="match status" value="1"/>
</dbReference>
<protein>
    <submittedName>
        <fullName evidence="2">Uncharacterized protein LOC107010877</fullName>
    </submittedName>
</protein>
<accession>A0ABM1G3V9</accession>
<sequence length="135" mass="15849">MPTWLGPLLRKTFSGACLLHDELQKNVLSKYCITCDSDLCKYFIFTNKYNDHDHLKIYRHVYKDVIPFDQMEKYVDLKLAQPYRCNKKFVIALNPLPHYVSGSLVAGDPTCLTWKRRLHDPEQFQFCSIAFQVEA</sequence>